<dbReference type="Gramene" id="RZC65600">
    <property type="protein sequence ID" value="RZC65600"/>
    <property type="gene ID" value="C5167_009285"/>
</dbReference>
<keyword evidence="2" id="KW-0472">Membrane</keyword>
<dbReference type="Proteomes" id="UP000316621">
    <property type="component" value="Chromosome 6"/>
</dbReference>
<evidence type="ECO:0000313" key="4">
    <source>
        <dbReference type="EMBL" id="RZC65600.1"/>
    </source>
</evidence>
<accession>A0A4Y7JZW4</accession>
<dbReference type="PANTHER" id="PTHR46325:SF20">
    <property type="entry name" value="CRIB DOMAIN-CONTAINING PROTEIN RIC10"/>
    <property type="match status" value="1"/>
</dbReference>
<keyword evidence="2" id="KW-1133">Transmembrane helix</keyword>
<keyword evidence="5" id="KW-1185">Reference proteome</keyword>
<evidence type="ECO:0000256" key="1">
    <source>
        <dbReference type="SAM" id="MobiDB-lite"/>
    </source>
</evidence>
<keyword evidence="2" id="KW-0812">Transmembrane</keyword>
<feature type="domain" description="CRIB" evidence="3">
    <location>
        <begin position="84"/>
        <end position="97"/>
    </location>
</feature>
<feature type="region of interest" description="Disordered" evidence="1">
    <location>
        <begin position="138"/>
        <end position="193"/>
    </location>
</feature>
<protein>
    <recommendedName>
        <fullName evidence="3">CRIB domain-containing protein</fullName>
    </recommendedName>
</protein>
<organism evidence="4 5">
    <name type="scientific">Papaver somniferum</name>
    <name type="common">Opium poppy</name>
    <dbReference type="NCBI Taxonomy" id="3469"/>
    <lineage>
        <taxon>Eukaryota</taxon>
        <taxon>Viridiplantae</taxon>
        <taxon>Streptophyta</taxon>
        <taxon>Embryophyta</taxon>
        <taxon>Tracheophyta</taxon>
        <taxon>Spermatophyta</taxon>
        <taxon>Magnoliopsida</taxon>
        <taxon>Ranunculales</taxon>
        <taxon>Papaveraceae</taxon>
        <taxon>Papaveroideae</taxon>
        <taxon>Papaver</taxon>
    </lineage>
</organism>
<gene>
    <name evidence="4" type="ORF">C5167_009285</name>
</gene>
<sequence>MGFVAHEKKRKTKKKKEERKRSFSTSCHCFHYMITTGTLLRQYCIALEEISINKMGTKKMKGIYKGFNKYIYQMFVVKEHEMQIGNPTDVKHVAHIGWDGQSSNAPSWMNEFKTTSDFSSTSLNNMCDSTWSSQEFEKSLRREQDLDPQNLKNSSLASTTEEPQSVPKKQKRKKTKSSLSDKNLSSSSSSRSASTLQSKTSFASSSREQERRRGCLHFMFFNCCIIFFPSINVHLSMPLEGFYDPQSHAFHLCAYSECEGLFVLRFSLVHLP</sequence>
<evidence type="ECO:0000313" key="5">
    <source>
        <dbReference type="Proteomes" id="UP000316621"/>
    </source>
</evidence>
<dbReference type="PROSITE" id="PS50108">
    <property type="entry name" value="CRIB"/>
    <property type="match status" value="1"/>
</dbReference>
<dbReference type="EMBL" id="CM010720">
    <property type="protein sequence ID" value="RZC65600.1"/>
    <property type="molecule type" value="Genomic_DNA"/>
</dbReference>
<feature type="transmembrane region" description="Helical" evidence="2">
    <location>
        <begin position="215"/>
        <end position="235"/>
    </location>
</feature>
<dbReference type="FunFam" id="3.90.810.10:FF:000029">
    <property type="entry name" value="Elongation factor Ts, mitochondrial"/>
    <property type="match status" value="1"/>
</dbReference>
<dbReference type="Gene3D" id="3.90.810.10">
    <property type="entry name" value="CRIB domain"/>
    <property type="match status" value="1"/>
</dbReference>
<dbReference type="InterPro" id="IPR036936">
    <property type="entry name" value="CRIB_dom_sf"/>
</dbReference>
<name>A0A4Y7JZW4_PAPSO</name>
<dbReference type="CDD" id="cd00132">
    <property type="entry name" value="CRIB"/>
    <property type="match status" value="1"/>
</dbReference>
<proteinExistence type="predicted"/>
<reference evidence="4 5" key="1">
    <citation type="journal article" date="2018" name="Science">
        <title>The opium poppy genome and morphinan production.</title>
        <authorList>
            <person name="Guo L."/>
            <person name="Winzer T."/>
            <person name="Yang X."/>
            <person name="Li Y."/>
            <person name="Ning Z."/>
            <person name="He Z."/>
            <person name="Teodor R."/>
            <person name="Lu Y."/>
            <person name="Bowser T.A."/>
            <person name="Graham I.A."/>
            <person name="Ye K."/>
        </authorList>
    </citation>
    <scope>NUCLEOTIDE SEQUENCE [LARGE SCALE GENOMIC DNA]</scope>
    <source>
        <strain evidence="5">cv. HN1</strain>
        <tissue evidence="4">Leaves</tissue>
    </source>
</reference>
<dbReference type="Pfam" id="PF00786">
    <property type="entry name" value="PBD"/>
    <property type="match status" value="1"/>
</dbReference>
<evidence type="ECO:0000256" key="2">
    <source>
        <dbReference type="SAM" id="Phobius"/>
    </source>
</evidence>
<feature type="compositionally biased region" description="Polar residues" evidence="1">
    <location>
        <begin position="150"/>
        <end position="163"/>
    </location>
</feature>
<dbReference type="AlphaFoldDB" id="A0A4Y7JZW4"/>
<feature type="compositionally biased region" description="Low complexity" evidence="1">
    <location>
        <begin position="177"/>
        <end position="193"/>
    </location>
</feature>
<dbReference type="SMART" id="SM00285">
    <property type="entry name" value="PBD"/>
    <property type="match status" value="1"/>
</dbReference>
<dbReference type="PANTHER" id="PTHR46325">
    <property type="entry name" value="CRIB DOMAIN-CONTAINING PROTEIN RIC8"/>
    <property type="match status" value="1"/>
</dbReference>
<evidence type="ECO:0000259" key="3">
    <source>
        <dbReference type="PROSITE" id="PS50108"/>
    </source>
</evidence>
<dbReference type="InterPro" id="IPR000095">
    <property type="entry name" value="CRIB_dom"/>
</dbReference>